<evidence type="ECO:0000256" key="1">
    <source>
        <dbReference type="ARBA" id="ARBA00012513"/>
    </source>
</evidence>
<dbReference type="PROSITE" id="PS00108">
    <property type="entry name" value="PROTEIN_KINASE_ST"/>
    <property type="match status" value="1"/>
</dbReference>
<dbReference type="InterPro" id="IPR017441">
    <property type="entry name" value="Protein_kinase_ATP_BS"/>
</dbReference>
<reference evidence="11 12" key="1">
    <citation type="submission" date="2017-07" db="EMBL/GenBank/DDBJ databases">
        <title>Draft sequence of Rhodococcus enclensis 23b-28.</title>
        <authorList>
            <person name="Besaury L."/>
            <person name="Sancelme M."/>
            <person name="Amato P."/>
            <person name="Lallement A."/>
            <person name="Delort A.-M."/>
        </authorList>
    </citation>
    <scope>NUCLEOTIDE SEQUENCE [LARGE SCALE GENOMIC DNA]</scope>
    <source>
        <strain evidence="11 12">23b-28</strain>
    </source>
</reference>
<dbReference type="RefSeq" id="WP_099697618.1">
    <property type="nucleotide sequence ID" value="NZ_NOVD01000008.1"/>
</dbReference>
<feature type="transmembrane region" description="Helical" evidence="9">
    <location>
        <begin position="330"/>
        <end position="352"/>
    </location>
</feature>
<dbReference type="InterPro" id="IPR008271">
    <property type="entry name" value="Ser/Thr_kinase_AS"/>
</dbReference>
<dbReference type="SUPFAM" id="SSF56112">
    <property type="entry name" value="Protein kinase-like (PK-like)"/>
    <property type="match status" value="1"/>
</dbReference>
<keyword evidence="3" id="KW-0808">Transferase</keyword>
<evidence type="ECO:0000256" key="9">
    <source>
        <dbReference type="SAM" id="Phobius"/>
    </source>
</evidence>
<evidence type="ECO:0000259" key="10">
    <source>
        <dbReference type="PROSITE" id="PS50011"/>
    </source>
</evidence>
<dbReference type="PROSITE" id="PS00107">
    <property type="entry name" value="PROTEIN_KINASE_ATP"/>
    <property type="match status" value="1"/>
</dbReference>
<evidence type="ECO:0000256" key="6">
    <source>
        <dbReference type="ARBA" id="ARBA00022840"/>
    </source>
</evidence>
<dbReference type="EC" id="2.7.11.1" evidence="1"/>
<keyword evidence="9" id="KW-0812">Transmembrane</keyword>
<dbReference type="PANTHER" id="PTHR43289:SF6">
    <property type="entry name" value="SERINE_THREONINE-PROTEIN KINASE NEKL-3"/>
    <property type="match status" value="1"/>
</dbReference>
<evidence type="ECO:0000256" key="3">
    <source>
        <dbReference type="ARBA" id="ARBA00022679"/>
    </source>
</evidence>
<dbReference type="CDD" id="cd14014">
    <property type="entry name" value="STKc_PknB_like"/>
    <property type="match status" value="1"/>
</dbReference>
<feature type="binding site" evidence="7">
    <location>
        <position position="53"/>
    </location>
    <ligand>
        <name>ATP</name>
        <dbReference type="ChEBI" id="CHEBI:30616"/>
    </ligand>
</feature>
<organism evidence="11 12">
    <name type="scientific">Rhodococcus qingshengii</name>
    <dbReference type="NCBI Taxonomy" id="334542"/>
    <lineage>
        <taxon>Bacteria</taxon>
        <taxon>Bacillati</taxon>
        <taxon>Actinomycetota</taxon>
        <taxon>Actinomycetes</taxon>
        <taxon>Mycobacteriales</taxon>
        <taxon>Nocardiaceae</taxon>
        <taxon>Rhodococcus</taxon>
        <taxon>Rhodococcus erythropolis group</taxon>
    </lineage>
</organism>
<keyword evidence="9" id="KW-0472">Membrane</keyword>
<accession>A0A2A5JBE9</accession>
<dbReference type="AlphaFoldDB" id="A0A2A5JBE9"/>
<evidence type="ECO:0000313" key="11">
    <source>
        <dbReference type="EMBL" id="PCK26539.1"/>
    </source>
</evidence>
<evidence type="ECO:0000256" key="4">
    <source>
        <dbReference type="ARBA" id="ARBA00022741"/>
    </source>
</evidence>
<dbReference type="FunFam" id="1.10.510.10:FF:000021">
    <property type="entry name" value="Serine/threonine protein kinase"/>
    <property type="match status" value="1"/>
</dbReference>
<name>A0A2A5JBE9_RHOSG</name>
<dbReference type="PANTHER" id="PTHR43289">
    <property type="entry name" value="MITOGEN-ACTIVATED PROTEIN KINASE KINASE KINASE 20-RELATED"/>
    <property type="match status" value="1"/>
</dbReference>
<evidence type="ECO:0000256" key="5">
    <source>
        <dbReference type="ARBA" id="ARBA00022777"/>
    </source>
</evidence>
<dbReference type="Gene3D" id="1.10.510.10">
    <property type="entry name" value="Transferase(Phosphotransferase) domain 1"/>
    <property type="match status" value="1"/>
</dbReference>
<keyword evidence="5 11" id="KW-0418">Kinase</keyword>
<feature type="domain" description="Protein kinase" evidence="10">
    <location>
        <begin position="24"/>
        <end position="300"/>
    </location>
</feature>
<dbReference type="PROSITE" id="PS50011">
    <property type="entry name" value="PROTEIN_KINASE_DOM"/>
    <property type="match status" value="1"/>
</dbReference>
<dbReference type="GO" id="GO:0004674">
    <property type="term" value="F:protein serine/threonine kinase activity"/>
    <property type="evidence" value="ECO:0007669"/>
    <property type="project" value="UniProtKB-KW"/>
</dbReference>
<dbReference type="SMART" id="SM00220">
    <property type="entry name" value="S_TKc"/>
    <property type="match status" value="1"/>
</dbReference>
<evidence type="ECO:0000313" key="12">
    <source>
        <dbReference type="Proteomes" id="UP000230886"/>
    </source>
</evidence>
<sequence>MGPTMTENASSSHEGRSGTRFGVYELRRLLGRGGMGEVYEAYDTSKDRLVALKLLHRELAADPSFQARFRRESRTTAALNEPHVIPVHDWGEIDGVLFIDMRLVEGHTLRAELAEFGRLTPVRAVDIVSQIASALDAAHARGLIHRDVKPDNIILTNNGFAYLVDFGIAYSQTDTKITTEGSAVGSYAYMAPERFGIETPTAAADVYSLACVLYQSLTGTTPFNTTSIENLVNSHLNAPPPRPTLTVPSLPQGFDAIVARGMAKDPAHRYPTTGALALQARQALSTTDTPGSAGGLHPTIVGPPIYTTANPAHGNYTHIATKTKRNRAPIAIGAAGVALVLAAGGTAAWVMLGNSGPESPTTAAASISTSAPAPTQEPARTPKLEPLPTAGLQATTTTRASNPSARNGDLGVSKPITVPSCKGTGIVVLANATDPATYASEIQNYLDAFPGSKYLRTDQSCPSLRQVSDSGTAIYTVYRESGNTESKICKDVRAAGGDAYGKWLDTTTDPSTRMTC</sequence>
<keyword evidence="6 7" id="KW-0067">ATP-binding</keyword>
<dbReference type="FunFam" id="3.30.200.20:FF:000348">
    <property type="entry name" value="Serine/threonine protein kinase"/>
    <property type="match status" value="1"/>
</dbReference>
<evidence type="ECO:0000256" key="8">
    <source>
        <dbReference type="SAM" id="MobiDB-lite"/>
    </source>
</evidence>
<evidence type="ECO:0000256" key="7">
    <source>
        <dbReference type="PROSITE-ProRule" id="PRU10141"/>
    </source>
</evidence>
<comment type="caution">
    <text evidence="11">The sequence shown here is derived from an EMBL/GenBank/DDBJ whole genome shotgun (WGS) entry which is preliminary data.</text>
</comment>
<feature type="compositionally biased region" description="Low complexity" evidence="8">
    <location>
        <begin position="358"/>
        <end position="374"/>
    </location>
</feature>
<dbReference type="Pfam" id="PF00069">
    <property type="entry name" value="Pkinase"/>
    <property type="match status" value="1"/>
</dbReference>
<dbReference type="InterPro" id="IPR011009">
    <property type="entry name" value="Kinase-like_dom_sf"/>
</dbReference>
<keyword evidence="2 11" id="KW-0723">Serine/threonine-protein kinase</keyword>
<keyword evidence="4 7" id="KW-0547">Nucleotide-binding</keyword>
<dbReference type="Gene3D" id="3.30.200.20">
    <property type="entry name" value="Phosphorylase Kinase, domain 1"/>
    <property type="match status" value="1"/>
</dbReference>
<evidence type="ECO:0000256" key="2">
    <source>
        <dbReference type="ARBA" id="ARBA00022527"/>
    </source>
</evidence>
<gene>
    <name evidence="11" type="ORF">CHR55_14195</name>
</gene>
<keyword evidence="9" id="KW-1133">Transmembrane helix</keyword>
<proteinExistence type="predicted"/>
<feature type="region of interest" description="Disordered" evidence="8">
    <location>
        <begin position="358"/>
        <end position="388"/>
    </location>
</feature>
<dbReference type="InterPro" id="IPR000719">
    <property type="entry name" value="Prot_kinase_dom"/>
</dbReference>
<dbReference type="GO" id="GO:0005524">
    <property type="term" value="F:ATP binding"/>
    <property type="evidence" value="ECO:0007669"/>
    <property type="project" value="UniProtKB-UniRule"/>
</dbReference>
<protein>
    <recommendedName>
        <fullName evidence="1">non-specific serine/threonine protein kinase</fullName>
        <ecNumber evidence="1">2.7.11.1</ecNumber>
    </recommendedName>
</protein>
<dbReference type="Proteomes" id="UP000230886">
    <property type="component" value="Unassembled WGS sequence"/>
</dbReference>
<dbReference type="EMBL" id="NOVD01000008">
    <property type="protein sequence ID" value="PCK26539.1"/>
    <property type="molecule type" value="Genomic_DNA"/>
</dbReference>